<sequence>MSSLSRLPVISESTLTMPSIKQVIQLGIRTFAVVCFAVVEYEIPHVEEDTATSTLKKKFNDSALKKWAIVSPLVETKQLTAQLVTGIEVTPIAATWAVLDIHLNEVVDCGTYPLFSEDVKACSAVILDLVHRVKEVIPTSDLFVLEEKLWTKGGIKSNSDMGINLLTFQAMLYTLLNDKFIPDDSLSKVFYIQSKAILKLFKLKVGNERVSSQHIVQRMMRRSNVGYVLDSRWENMGSLEVGSDHYGQLCWNNPEMIKRIWTRDELWRENVSNAILVAHAFTDLCLKEDGNALRLLWKRS</sequence>
<protein>
    <submittedName>
        <fullName evidence="1">Uncharacterized protein</fullName>
    </submittedName>
</protein>
<reference evidence="1 2" key="1">
    <citation type="journal article" date="2023" name="Nucleic Acids Res.">
        <title>The hologenome of Daphnia magna reveals possible DNA methylation and microbiome-mediated evolution of the host genome.</title>
        <authorList>
            <person name="Chaturvedi A."/>
            <person name="Li X."/>
            <person name="Dhandapani V."/>
            <person name="Marshall H."/>
            <person name="Kissane S."/>
            <person name="Cuenca-Cambronero M."/>
            <person name="Asole G."/>
            <person name="Calvet F."/>
            <person name="Ruiz-Romero M."/>
            <person name="Marangio P."/>
            <person name="Guigo R."/>
            <person name="Rago D."/>
            <person name="Mirbahai L."/>
            <person name="Eastwood N."/>
            <person name="Colbourne J.K."/>
            <person name="Zhou J."/>
            <person name="Mallon E."/>
            <person name="Orsini L."/>
        </authorList>
    </citation>
    <scope>NUCLEOTIDE SEQUENCE [LARGE SCALE GENOMIC DNA]</scope>
    <source>
        <strain evidence="1">LRV0_1</strain>
    </source>
</reference>
<proteinExistence type="predicted"/>
<dbReference type="PANTHER" id="PTHR21053:SF2">
    <property type="entry name" value="TRANSCRIPTION ELONGATION FACTOR, MITOCHONDRIAL"/>
    <property type="match status" value="1"/>
</dbReference>
<gene>
    <name evidence="1" type="ORF">OUZ56_013590</name>
</gene>
<name>A0ABQ9Z6C4_9CRUS</name>
<evidence type="ECO:0000313" key="1">
    <source>
        <dbReference type="EMBL" id="KAK4008451.1"/>
    </source>
</evidence>
<dbReference type="EMBL" id="JAOYFB010000002">
    <property type="protein sequence ID" value="KAK4008451.1"/>
    <property type="molecule type" value="Genomic_DNA"/>
</dbReference>
<evidence type="ECO:0000313" key="2">
    <source>
        <dbReference type="Proteomes" id="UP001234178"/>
    </source>
</evidence>
<dbReference type="InterPro" id="IPR039150">
    <property type="entry name" value="TEFM"/>
</dbReference>
<dbReference type="PANTHER" id="PTHR21053">
    <property type="entry name" value="TRANSCRIPTION ELONGATION FACTOR, MITOCHONDRIAL"/>
    <property type="match status" value="1"/>
</dbReference>
<keyword evidence="2" id="KW-1185">Reference proteome</keyword>
<organism evidence="1 2">
    <name type="scientific">Daphnia magna</name>
    <dbReference type="NCBI Taxonomy" id="35525"/>
    <lineage>
        <taxon>Eukaryota</taxon>
        <taxon>Metazoa</taxon>
        <taxon>Ecdysozoa</taxon>
        <taxon>Arthropoda</taxon>
        <taxon>Crustacea</taxon>
        <taxon>Branchiopoda</taxon>
        <taxon>Diplostraca</taxon>
        <taxon>Cladocera</taxon>
        <taxon>Anomopoda</taxon>
        <taxon>Daphniidae</taxon>
        <taxon>Daphnia</taxon>
    </lineage>
</organism>
<comment type="caution">
    <text evidence="1">The sequence shown here is derived from an EMBL/GenBank/DDBJ whole genome shotgun (WGS) entry which is preliminary data.</text>
</comment>
<accession>A0ABQ9Z6C4</accession>
<dbReference type="Proteomes" id="UP001234178">
    <property type="component" value="Unassembled WGS sequence"/>
</dbReference>